<keyword evidence="4 6" id="KW-0378">Hydrolase</keyword>
<keyword evidence="2 6" id="KW-0540">Nuclease</keyword>
<dbReference type="InterPro" id="IPR002716">
    <property type="entry name" value="PIN_dom"/>
</dbReference>
<gene>
    <name evidence="6" type="primary">vapC</name>
    <name evidence="8" type="ORF">GBA65_04220</name>
</gene>
<accession>A0A6G8Q2E1</accession>
<dbReference type="EC" id="3.1.-.-" evidence="6"/>
<evidence type="ECO:0000256" key="3">
    <source>
        <dbReference type="ARBA" id="ARBA00022723"/>
    </source>
</evidence>
<evidence type="ECO:0000313" key="9">
    <source>
        <dbReference type="Proteomes" id="UP000502706"/>
    </source>
</evidence>
<feature type="binding site" evidence="6">
    <location>
        <position position="4"/>
    </location>
    <ligand>
        <name>Mg(2+)</name>
        <dbReference type="ChEBI" id="CHEBI:18420"/>
    </ligand>
</feature>
<organism evidence="8 9">
    <name type="scientific">Rubrobacter marinus</name>
    <dbReference type="NCBI Taxonomy" id="2653852"/>
    <lineage>
        <taxon>Bacteria</taxon>
        <taxon>Bacillati</taxon>
        <taxon>Actinomycetota</taxon>
        <taxon>Rubrobacteria</taxon>
        <taxon>Rubrobacterales</taxon>
        <taxon>Rubrobacteraceae</taxon>
        <taxon>Rubrobacter</taxon>
    </lineage>
</organism>
<comment type="similarity">
    <text evidence="6">Belongs to the PINc/VapC protein family.</text>
</comment>
<keyword evidence="1 6" id="KW-1277">Toxin-antitoxin system</keyword>
<evidence type="ECO:0000256" key="2">
    <source>
        <dbReference type="ARBA" id="ARBA00022722"/>
    </source>
</evidence>
<comment type="function">
    <text evidence="6">Toxic component of a toxin-antitoxin (TA) system. An RNase.</text>
</comment>
<comment type="cofactor">
    <cofactor evidence="6">
        <name>Mg(2+)</name>
        <dbReference type="ChEBI" id="CHEBI:18420"/>
    </cofactor>
</comment>
<proteinExistence type="inferred from homology"/>
<evidence type="ECO:0000256" key="4">
    <source>
        <dbReference type="ARBA" id="ARBA00022801"/>
    </source>
</evidence>
<keyword evidence="5 6" id="KW-0460">Magnesium</keyword>
<evidence type="ECO:0000256" key="5">
    <source>
        <dbReference type="ARBA" id="ARBA00022842"/>
    </source>
</evidence>
<dbReference type="AlphaFoldDB" id="A0A6G8Q2E1"/>
<feature type="domain" description="PIN" evidence="7">
    <location>
        <begin position="3"/>
        <end position="124"/>
    </location>
</feature>
<dbReference type="InterPro" id="IPR022907">
    <property type="entry name" value="VapC_family"/>
</dbReference>
<protein>
    <recommendedName>
        <fullName evidence="6">Ribonuclease VapC</fullName>
        <shortName evidence="6">RNase VapC</shortName>
        <ecNumber evidence="6">3.1.-.-</ecNumber>
    </recommendedName>
    <alternativeName>
        <fullName evidence="6">Toxin VapC</fullName>
    </alternativeName>
</protein>
<name>A0A6G8Q2E1_9ACTN</name>
<dbReference type="GO" id="GO:0016787">
    <property type="term" value="F:hydrolase activity"/>
    <property type="evidence" value="ECO:0007669"/>
    <property type="project" value="UniProtKB-KW"/>
</dbReference>
<dbReference type="Gene3D" id="3.40.50.1010">
    <property type="entry name" value="5'-nuclease"/>
    <property type="match status" value="1"/>
</dbReference>
<dbReference type="SUPFAM" id="SSF88723">
    <property type="entry name" value="PIN domain-like"/>
    <property type="match status" value="1"/>
</dbReference>
<sequence>MWVDANVLIRFLTGEPPEMADRAERLLGRARRDGLTLRIHPVVVAETVWVLQSFYGRTSAEVVGVLVPLLTQHGLRVEGVGVVVRALELMSEKNVDFADALLAETALSRGESVASFDADFRKLGAPWHEPT</sequence>
<evidence type="ECO:0000313" key="8">
    <source>
        <dbReference type="EMBL" id="QIN80651.1"/>
    </source>
</evidence>
<dbReference type="KEGG" id="rmar:GBA65_04220"/>
<evidence type="ECO:0000259" key="7">
    <source>
        <dbReference type="Pfam" id="PF01850"/>
    </source>
</evidence>
<dbReference type="GO" id="GO:0090729">
    <property type="term" value="F:toxin activity"/>
    <property type="evidence" value="ECO:0007669"/>
    <property type="project" value="UniProtKB-KW"/>
</dbReference>
<dbReference type="EMBL" id="CP045121">
    <property type="protein sequence ID" value="QIN80651.1"/>
    <property type="molecule type" value="Genomic_DNA"/>
</dbReference>
<dbReference type="GO" id="GO:0004540">
    <property type="term" value="F:RNA nuclease activity"/>
    <property type="evidence" value="ECO:0007669"/>
    <property type="project" value="InterPro"/>
</dbReference>
<dbReference type="Pfam" id="PF01850">
    <property type="entry name" value="PIN"/>
    <property type="match status" value="1"/>
</dbReference>
<evidence type="ECO:0000256" key="6">
    <source>
        <dbReference type="HAMAP-Rule" id="MF_00265"/>
    </source>
</evidence>
<feature type="binding site" evidence="6">
    <location>
        <position position="99"/>
    </location>
    <ligand>
        <name>Mg(2+)</name>
        <dbReference type="ChEBI" id="CHEBI:18420"/>
    </ligand>
</feature>
<dbReference type="Proteomes" id="UP000502706">
    <property type="component" value="Chromosome"/>
</dbReference>
<dbReference type="InterPro" id="IPR029060">
    <property type="entry name" value="PIN-like_dom_sf"/>
</dbReference>
<keyword evidence="6" id="KW-0800">Toxin</keyword>
<dbReference type="HAMAP" id="MF_00265">
    <property type="entry name" value="VapC_Nob1"/>
    <property type="match status" value="1"/>
</dbReference>
<reference evidence="8 9" key="1">
    <citation type="submission" date="2019-10" db="EMBL/GenBank/DDBJ databases">
        <title>Rubrobacter sp nov SCSIO 52915 isolated from a deep-sea sediment in the South China Sea.</title>
        <authorList>
            <person name="Chen R.W."/>
        </authorList>
    </citation>
    <scope>NUCLEOTIDE SEQUENCE [LARGE SCALE GENOMIC DNA]</scope>
    <source>
        <strain evidence="8 9">SCSIO 52915</strain>
    </source>
</reference>
<keyword evidence="3 6" id="KW-0479">Metal-binding</keyword>
<dbReference type="GO" id="GO:0000287">
    <property type="term" value="F:magnesium ion binding"/>
    <property type="evidence" value="ECO:0007669"/>
    <property type="project" value="UniProtKB-UniRule"/>
</dbReference>
<keyword evidence="9" id="KW-1185">Reference proteome</keyword>
<evidence type="ECO:0000256" key="1">
    <source>
        <dbReference type="ARBA" id="ARBA00022649"/>
    </source>
</evidence>